<dbReference type="PROSITE" id="PS50806">
    <property type="entry name" value="KRAB_RELATED"/>
    <property type="match status" value="1"/>
</dbReference>
<accession>A0A151P631</accession>
<dbReference type="SUPFAM" id="SSF109640">
    <property type="entry name" value="KRAB domain (Kruppel-associated box)"/>
    <property type="match status" value="1"/>
</dbReference>
<dbReference type="InterPro" id="IPR003655">
    <property type="entry name" value="aKRAB"/>
</dbReference>
<evidence type="ECO:0000313" key="4">
    <source>
        <dbReference type="EMBL" id="KYO44518.1"/>
    </source>
</evidence>
<comment type="caution">
    <text evidence="4">The sequence shown here is derived from an EMBL/GenBank/DDBJ whole genome shotgun (WGS) entry which is preliminary data.</text>
</comment>
<name>A0A151P631_ALLMI</name>
<dbReference type="EMBL" id="AKHW03000746">
    <property type="protein sequence ID" value="KYO44518.1"/>
    <property type="molecule type" value="Genomic_DNA"/>
</dbReference>
<feature type="domain" description="KRAB" evidence="2">
    <location>
        <begin position="11"/>
        <end position="83"/>
    </location>
</feature>
<feature type="domain" description="KRAB-related" evidence="3">
    <location>
        <begin position="8"/>
        <end position="72"/>
    </location>
</feature>
<protein>
    <submittedName>
        <fullName evidence="4">Uncharacterized protein</fullName>
    </submittedName>
</protein>
<sequence>MLAVAPDQLQEAFEDVALYFTQNEWELLGDGDKVLYRDQMLRNYQALVSLGYQGPAPDLISRIQRQEVELWVCEEENPGESVWTEGLSSDSSDMEDSWDLLAEENSMDSFPRTKTSVQLAGAGMLSRAEQQPPEEEPANPELVPARNQLPGQWAQRVVGPTDGIQARAHKPKAVLKIESLKSSAP</sequence>
<dbReference type="InterPro" id="IPR050169">
    <property type="entry name" value="Krueppel_C2H2_ZnF"/>
</dbReference>
<dbReference type="Pfam" id="PF01352">
    <property type="entry name" value="KRAB"/>
    <property type="match status" value="1"/>
</dbReference>
<feature type="region of interest" description="Disordered" evidence="1">
    <location>
        <begin position="122"/>
        <end position="151"/>
    </location>
</feature>
<dbReference type="SMART" id="SM00349">
    <property type="entry name" value="KRAB"/>
    <property type="match status" value="1"/>
</dbReference>
<dbReference type="Gene3D" id="6.10.140.140">
    <property type="match status" value="1"/>
</dbReference>
<dbReference type="PANTHER" id="PTHR23232:SF142">
    <property type="entry name" value="GASTRULA ZINC FINGER PROTEIN XLCGF57.1-LIKE-RELATED"/>
    <property type="match status" value="1"/>
</dbReference>
<dbReference type="GO" id="GO:0006355">
    <property type="term" value="P:regulation of DNA-templated transcription"/>
    <property type="evidence" value="ECO:0007669"/>
    <property type="project" value="InterPro"/>
</dbReference>
<evidence type="ECO:0000259" key="2">
    <source>
        <dbReference type="PROSITE" id="PS50805"/>
    </source>
</evidence>
<dbReference type="InterPro" id="IPR036051">
    <property type="entry name" value="KRAB_dom_sf"/>
</dbReference>
<organism evidence="4 5">
    <name type="scientific">Alligator mississippiensis</name>
    <name type="common">American alligator</name>
    <dbReference type="NCBI Taxonomy" id="8496"/>
    <lineage>
        <taxon>Eukaryota</taxon>
        <taxon>Metazoa</taxon>
        <taxon>Chordata</taxon>
        <taxon>Craniata</taxon>
        <taxon>Vertebrata</taxon>
        <taxon>Euteleostomi</taxon>
        <taxon>Archelosauria</taxon>
        <taxon>Archosauria</taxon>
        <taxon>Crocodylia</taxon>
        <taxon>Alligatoridae</taxon>
        <taxon>Alligatorinae</taxon>
        <taxon>Alligator</taxon>
    </lineage>
</organism>
<dbReference type="Proteomes" id="UP000050525">
    <property type="component" value="Unassembled WGS sequence"/>
</dbReference>
<evidence type="ECO:0000259" key="3">
    <source>
        <dbReference type="PROSITE" id="PS50806"/>
    </source>
</evidence>
<dbReference type="CDD" id="cd07765">
    <property type="entry name" value="KRAB_A-box"/>
    <property type="match status" value="1"/>
</dbReference>
<evidence type="ECO:0000256" key="1">
    <source>
        <dbReference type="SAM" id="MobiDB-lite"/>
    </source>
</evidence>
<evidence type="ECO:0000313" key="5">
    <source>
        <dbReference type="Proteomes" id="UP000050525"/>
    </source>
</evidence>
<reference evidence="4 5" key="1">
    <citation type="journal article" date="2012" name="Genome Biol.">
        <title>Sequencing three crocodilian genomes to illuminate the evolution of archosaurs and amniotes.</title>
        <authorList>
            <person name="St John J.A."/>
            <person name="Braun E.L."/>
            <person name="Isberg S.R."/>
            <person name="Miles L.G."/>
            <person name="Chong A.Y."/>
            <person name="Gongora J."/>
            <person name="Dalzell P."/>
            <person name="Moran C."/>
            <person name="Bed'hom B."/>
            <person name="Abzhanov A."/>
            <person name="Burgess S.C."/>
            <person name="Cooksey A.M."/>
            <person name="Castoe T.A."/>
            <person name="Crawford N.G."/>
            <person name="Densmore L.D."/>
            <person name="Drew J.C."/>
            <person name="Edwards S.V."/>
            <person name="Faircloth B.C."/>
            <person name="Fujita M.K."/>
            <person name="Greenwold M.J."/>
            <person name="Hoffmann F.G."/>
            <person name="Howard J.M."/>
            <person name="Iguchi T."/>
            <person name="Janes D.E."/>
            <person name="Khan S.Y."/>
            <person name="Kohno S."/>
            <person name="de Koning A.J."/>
            <person name="Lance S.L."/>
            <person name="McCarthy F.M."/>
            <person name="McCormack J.E."/>
            <person name="Merchant M.E."/>
            <person name="Peterson D.G."/>
            <person name="Pollock D.D."/>
            <person name="Pourmand N."/>
            <person name="Raney B.J."/>
            <person name="Roessler K.A."/>
            <person name="Sanford J.R."/>
            <person name="Sawyer R.H."/>
            <person name="Schmidt C.J."/>
            <person name="Triplett E.W."/>
            <person name="Tuberville T.D."/>
            <person name="Venegas-Anaya M."/>
            <person name="Howard J.T."/>
            <person name="Jarvis E.D."/>
            <person name="Guillette L.J.Jr."/>
            <person name="Glenn T.C."/>
            <person name="Green R.E."/>
            <person name="Ray D.A."/>
        </authorList>
    </citation>
    <scope>NUCLEOTIDE SEQUENCE [LARGE SCALE GENOMIC DNA]</scope>
    <source>
        <strain evidence="4">KSC_2009_1</strain>
    </source>
</reference>
<dbReference type="InterPro" id="IPR001909">
    <property type="entry name" value="KRAB"/>
</dbReference>
<gene>
    <name evidence="4" type="ORF">Y1Q_0008129</name>
</gene>
<proteinExistence type="predicted"/>
<keyword evidence="5" id="KW-1185">Reference proteome</keyword>
<dbReference type="eggNOG" id="KOG1721">
    <property type="taxonomic scope" value="Eukaryota"/>
</dbReference>
<dbReference type="AlphaFoldDB" id="A0A151P631"/>
<dbReference type="PROSITE" id="PS50805">
    <property type="entry name" value="KRAB"/>
    <property type="match status" value="1"/>
</dbReference>
<dbReference type="PANTHER" id="PTHR23232">
    <property type="entry name" value="KRAB DOMAIN C2H2 ZINC FINGER"/>
    <property type="match status" value="1"/>
</dbReference>